<protein>
    <submittedName>
        <fullName evidence="5">ATPase, T2SS/T4P/T4SS family</fullName>
    </submittedName>
</protein>
<evidence type="ECO:0000313" key="5">
    <source>
        <dbReference type="EMBL" id="MCY1080397.1"/>
    </source>
</evidence>
<dbReference type="PANTHER" id="PTHR30258">
    <property type="entry name" value="TYPE II SECRETION SYSTEM PROTEIN GSPE-RELATED"/>
    <property type="match status" value="1"/>
</dbReference>
<accession>A0ABT4AFD6</accession>
<keyword evidence="3" id="KW-0067">ATP-binding</keyword>
<dbReference type="Pfam" id="PF00437">
    <property type="entry name" value="T2SSE"/>
    <property type="match status" value="1"/>
</dbReference>
<dbReference type="EMBL" id="JAPNKA010000001">
    <property type="protein sequence ID" value="MCY1080397.1"/>
    <property type="molecule type" value="Genomic_DNA"/>
</dbReference>
<dbReference type="SUPFAM" id="SSF52540">
    <property type="entry name" value="P-loop containing nucleoside triphosphate hydrolases"/>
    <property type="match status" value="1"/>
</dbReference>
<sequence length="399" mass="44256">MKDTDAVAERLPEGFLEKLLTEVHAKGATHLHIEPEETGLRVRYRVDGKLRPGEPLPRELHAPLLAYVKGMSALDPNEQRLPQSGLFYLRTASIQLQCQVETIPGILGEKLSLWLRDTSRRVELPLAGLGMSREQLGHLHAALRQRSGLIVFTGPMWSGRNTTAYSSILELAPEGRSIASIEEYVRGRLPKVHQLELKEAIGLNYAAALRSILRSDHDVIYLREVVDMETLDLSLRAVLSQNRLLLTTLHTQDAASVVTRMEDMGIEPWLIIRALRLVQAQRLLRRLCPHCRREVKADASVLASAGLSPRSPLPPTLYAPYGCEHCEGLGYTGRVLVCETLPLTPTLQDLVLARASARDLKEAAIREGLKTLRVSGLERACEGLTSLDEVLLGTPPDRS</sequence>
<dbReference type="InterPro" id="IPR001482">
    <property type="entry name" value="T2SS/T4SS_dom"/>
</dbReference>
<gene>
    <name evidence="5" type="ORF">OV287_38690</name>
</gene>
<dbReference type="PANTHER" id="PTHR30258:SF3">
    <property type="entry name" value="SLL1921 PROTEIN"/>
    <property type="match status" value="1"/>
</dbReference>
<reference evidence="5 6" key="1">
    <citation type="submission" date="2022-11" db="EMBL/GenBank/DDBJ databases">
        <title>Minimal conservation of predation-associated metabolite biosynthetic gene clusters underscores biosynthetic potential of Myxococcota including descriptions for ten novel species: Archangium lansinium sp. nov., Myxococcus landrumus sp. nov., Nannocystis bai.</title>
        <authorList>
            <person name="Ahearne A."/>
            <person name="Stevens C."/>
            <person name="Phillips K."/>
        </authorList>
    </citation>
    <scope>NUCLEOTIDE SEQUENCE [LARGE SCALE GENOMIC DNA]</scope>
    <source>
        <strain evidence="5 6">MIWBW</strain>
    </source>
</reference>
<evidence type="ECO:0000256" key="3">
    <source>
        <dbReference type="ARBA" id="ARBA00022840"/>
    </source>
</evidence>
<proteinExistence type="inferred from homology"/>
<dbReference type="Gene3D" id="3.30.450.90">
    <property type="match status" value="1"/>
</dbReference>
<comment type="caution">
    <text evidence="5">The sequence shown here is derived from an EMBL/GenBank/DDBJ whole genome shotgun (WGS) entry which is preliminary data.</text>
</comment>
<keyword evidence="2" id="KW-0547">Nucleotide-binding</keyword>
<keyword evidence="6" id="KW-1185">Reference proteome</keyword>
<comment type="similarity">
    <text evidence="1">Belongs to the GSP E family.</text>
</comment>
<evidence type="ECO:0000259" key="4">
    <source>
        <dbReference type="Pfam" id="PF00437"/>
    </source>
</evidence>
<evidence type="ECO:0000256" key="2">
    <source>
        <dbReference type="ARBA" id="ARBA00022741"/>
    </source>
</evidence>
<evidence type="ECO:0000313" key="6">
    <source>
        <dbReference type="Proteomes" id="UP001207654"/>
    </source>
</evidence>
<organism evidence="5 6">
    <name type="scientific">Archangium lansingense</name>
    <dbReference type="NCBI Taxonomy" id="2995310"/>
    <lineage>
        <taxon>Bacteria</taxon>
        <taxon>Pseudomonadati</taxon>
        <taxon>Myxococcota</taxon>
        <taxon>Myxococcia</taxon>
        <taxon>Myxococcales</taxon>
        <taxon>Cystobacterineae</taxon>
        <taxon>Archangiaceae</taxon>
        <taxon>Archangium</taxon>
    </lineage>
</organism>
<dbReference type="InterPro" id="IPR027417">
    <property type="entry name" value="P-loop_NTPase"/>
</dbReference>
<name>A0ABT4AFD6_9BACT</name>
<feature type="domain" description="Bacterial type II secretion system protein E" evidence="4">
    <location>
        <begin position="14"/>
        <end position="391"/>
    </location>
</feature>
<evidence type="ECO:0000256" key="1">
    <source>
        <dbReference type="ARBA" id="ARBA00006611"/>
    </source>
</evidence>
<dbReference type="RefSeq" id="WP_267539065.1">
    <property type="nucleotide sequence ID" value="NZ_JAPNKA010000001.1"/>
</dbReference>
<dbReference type="Proteomes" id="UP001207654">
    <property type="component" value="Unassembled WGS sequence"/>
</dbReference>
<dbReference type="Gene3D" id="3.40.50.300">
    <property type="entry name" value="P-loop containing nucleotide triphosphate hydrolases"/>
    <property type="match status" value="1"/>
</dbReference>